<dbReference type="EMBL" id="JAHWXI010000052">
    <property type="protein sequence ID" value="MDN4465778.1"/>
    <property type="molecule type" value="Genomic_DNA"/>
</dbReference>
<sequence>MSASQVRARTVDPRTADQEIDDPVYRVYFVERGGATEEWQLSNAKTVEEAMSWAREDGRSFDLYAEYPTSATGTGLVRLVRAKSEKD</sequence>
<dbReference type="RefSeq" id="WP_236968808.1">
    <property type="nucleotide sequence ID" value="NZ_BAAAUQ010000011.1"/>
</dbReference>
<organism evidence="1 2">
    <name type="scientific">Microbacterium aurantiacum</name>
    <dbReference type="NCBI Taxonomy" id="162393"/>
    <lineage>
        <taxon>Bacteria</taxon>
        <taxon>Bacillati</taxon>
        <taxon>Actinomycetota</taxon>
        <taxon>Actinomycetes</taxon>
        <taxon>Micrococcales</taxon>
        <taxon>Microbacteriaceae</taxon>
        <taxon>Microbacterium</taxon>
    </lineage>
</organism>
<evidence type="ECO:0000313" key="1">
    <source>
        <dbReference type="EMBL" id="MDN4465778.1"/>
    </source>
</evidence>
<accession>A0ABT8FWT4</accession>
<evidence type="ECO:0000313" key="2">
    <source>
        <dbReference type="Proteomes" id="UP001172731"/>
    </source>
</evidence>
<protein>
    <submittedName>
        <fullName evidence="1">Uncharacterized protein</fullName>
    </submittedName>
</protein>
<name>A0ABT8FWT4_9MICO</name>
<proteinExistence type="predicted"/>
<reference evidence="1" key="1">
    <citation type="submission" date="2021-06" db="EMBL/GenBank/DDBJ databases">
        <title>Genome-based taxonomic framework of Microbacterium strains isolated from marine environment, the description of four new species and reclassification of four preexisting species.</title>
        <authorList>
            <person name="Lee S.D."/>
            <person name="Kim S.-M."/>
            <person name="Byeon Y.-S."/>
            <person name="Yang H.L."/>
            <person name="Kim I.S."/>
        </authorList>
    </citation>
    <scope>NUCLEOTIDE SEQUENCE</scope>
    <source>
        <strain evidence="1">KACC 20510</strain>
    </source>
</reference>
<dbReference type="Proteomes" id="UP001172731">
    <property type="component" value="Unassembled WGS sequence"/>
</dbReference>
<keyword evidence="2" id="KW-1185">Reference proteome</keyword>
<gene>
    <name evidence="1" type="ORF">KZC48_15465</name>
</gene>
<comment type="caution">
    <text evidence="1">The sequence shown here is derived from an EMBL/GenBank/DDBJ whole genome shotgun (WGS) entry which is preliminary data.</text>
</comment>